<sequence length="110" mass="12312">MLRRPDTIAPSRPLITNAYRSDSLHAIVLEWINSSSKDVVKYALHSINTKDSSRKEVAVWDTASGRERYVDTALILGNTYYYELIVYDDAGNHAKEIMAISGLKQVNAAP</sequence>
<dbReference type="EMBL" id="VOHS01000052">
    <property type="protein sequence ID" value="TWV93689.1"/>
    <property type="molecule type" value="Genomic_DNA"/>
</dbReference>
<accession>A0A5C6LPU7</accession>
<dbReference type="AlphaFoldDB" id="A0A5C6LPU7"/>
<protein>
    <submittedName>
        <fullName evidence="1">Uncharacterized protein</fullName>
    </submittedName>
</protein>
<comment type="caution">
    <text evidence="1">The sequence shown here is derived from an EMBL/GenBank/DDBJ whole genome shotgun (WGS) entry which is preliminary data.</text>
</comment>
<evidence type="ECO:0000313" key="1">
    <source>
        <dbReference type="EMBL" id="TWV93689.1"/>
    </source>
</evidence>
<evidence type="ECO:0000313" key="2">
    <source>
        <dbReference type="Proteomes" id="UP000318815"/>
    </source>
</evidence>
<dbReference type="Proteomes" id="UP000318815">
    <property type="component" value="Unassembled WGS sequence"/>
</dbReference>
<dbReference type="InterPro" id="IPR013783">
    <property type="entry name" value="Ig-like_fold"/>
</dbReference>
<dbReference type="RefSeq" id="WP_146307929.1">
    <property type="nucleotide sequence ID" value="NZ_VOHS01000052.1"/>
</dbReference>
<reference evidence="1 2" key="1">
    <citation type="submission" date="2019-08" db="EMBL/GenBank/DDBJ databases">
        <title>Whole genome sequencing of chitin degrading bacteria Chitinophaga pinensis YS16.</title>
        <authorList>
            <person name="Singh R.P."/>
            <person name="Manchanda G."/>
            <person name="Maurya I.K."/>
            <person name="Joshi N.K."/>
            <person name="Srivastava A.K."/>
        </authorList>
    </citation>
    <scope>NUCLEOTIDE SEQUENCE [LARGE SCALE GENOMIC DNA]</scope>
    <source>
        <strain evidence="1 2">YS-16</strain>
    </source>
</reference>
<organism evidence="1 2">
    <name type="scientific">Chitinophaga pinensis</name>
    <dbReference type="NCBI Taxonomy" id="79329"/>
    <lineage>
        <taxon>Bacteria</taxon>
        <taxon>Pseudomonadati</taxon>
        <taxon>Bacteroidota</taxon>
        <taxon>Chitinophagia</taxon>
        <taxon>Chitinophagales</taxon>
        <taxon>Chitinophagaceae</taxon>
        <taxon>Chitinophaga</taxon>
    </lineage>
</organism>
<name>A0A5C6LPU7_9BACT</name>
<proteinExistence type="predicted"/>
<keyword evidence="2" id="KW-1185">Reference proteome</keyword>
<gene>
    <name evidence="1" type="ORF">FEF09_26695</name>
</gene>
<dbReference type="OrthoDB" id="923194at2"/>
<dbReference type="Gene3D" id="2.60.40.10">
    <property type="entry name" value="Immunoglobulins"/>
    <property type="match status" value="1"/>
</dbReference>